<reference evidence="1" key="1">
    <citation type="submission" date="2017-07" db="EMBL/GenBank/DDBJ databases">
        <title>Taro Niue Genome Assembly and Annotation.</title>
        <authorList>
            <person name="Atibalentja N."/>
            <person name="Keating K."/>
            <person name="Fields C.J."/>
        </authorList>
    </citation>
    <scope>NUCLEOTIDE SEQUENCE</scope>
    <source>
        <strain evidence="1">Niue_2</strain>
        <tissue evidence="1">Leaf</tissue>
    </source>
</reference>
<comment type="caution">
    <text evidence="1">The sequence shown here is derived from an EMBL/GenBank/DDBJ whole genome shotgun (WGS) entry which is preliminary data.</text>
</comment>
<proteinExistence type="predicted"/>
<evidence type="ECO:0000313" key="2">
    <source>
        <dbReference type="Proteomes" id="UP000652761"/>
    </source>
</evidence>
<dbReference type="EMBL" id="NMUH01000005">
    <property type="protein sequence ID" value="MQL67982.1"/>
    <property type="molecule type" value="Genomic_DNA"/>
</dbReference>
<name>A0A843T6J5_COLES</name>
<keyword evidence="2" id="KW-1185">Reference proteome</keyword>
<feature type="non-terminal residue" evidence="1">
    <location>
        <position position="1"/>
    </location>
</feature>
<sequence>RAFCLNSTTTFFNIDCKSIVWTSFVPNWRSFEIFGLPGRKSGVDGLVPPTAQRSSVSILEPERHLPHRGLDRALSQLKPLHADHFGCTLGPMDGRVGRL</sequence>
<evidence type="ECO:0000313" key="1">
    <source>
        <dbReference type="EMBL" id="MQL67982.1"/>
    </source>
</evidence>
<accession>A0A843T6J5</accession>
<gene>
    <name evidence="1" type="ORF">Taro_000247</name>
</gene>
<dbReference type="Proteomes" id="UP000652761">
    <property type="component" value="Unassembled WGS sequence"/>
</dbReference>
<protein>
    <submittedName>
        <fullName evidence="1">Uncharacterized protein</fullName>
    </submittedName>
</protein>
<organism evidence="1 2">
    <name type="scientific">Colocasia esculenta</name>
    <name type="common">Wild taro</name>
    <name type="synonym">Arum esculentum</name>
    <dbReference type="NCBI Taxonomy" id="4460"/>
    <lineage>
        <taxon>Eukaryota</taxon>
        <taxon>Viridiplantae</taxon>
        <taxon>Streptophyta</taxon>
        <taxon>Embryophyta</taxon>
        <taxon>Tracheophyta</taxon>
        <taxon>Spermatophyta</taxon>
        <taxon>Magnoliopsida</taxon>
        <taxon>Liliopsida</taxon>
        <taxon>Araceae</taxon>
        <taxon>Aroideae</taxon>
        <taxon>Colocasieae</taxon>
        <taxon>Colocasia</taxon>
    </lineage>
</organism>
<dbReference type="AlphaFoldDB" id="A0A843T6J5"/>